<feature type="domain" description="Major facilitator superfamily (MFS) profile" evidence="6">
    <location>
        <begin position="84"/>
        <end position="420"/>
    </location>
</feature>
<feature type="transmembrane region" description="Helical" evidence="5">
    <location>
        <begin position="201"/>
        <end position="223"/>
    </location>
</feature>
<dbReference type="GO" id="GO:0005886">
    <property type="term" value="C:plasma membrane"/>
    <property type="evidence" value="ECO:0007669"/>
    <property type="project" value="TreeGrafter"/>
</dbReference>
<organism evidence="7 8">
    <name type="scientific">Cordyceps javanica</name>
    <dbReference type="NCBI Taxonomy" id="43265"/>
    <lineage>
        <taxon>Eukaryota</taxon>
        <taxon>Fungi</taxon>
        <taxon>Dikarya</taxon>
        <taxon>Ascomycota</taxon>
        <taxon>Pezizomycotina</taxon>
        <taxon>Sordariomycetes</taxon>
        <taxon>Hypocreomycetidae</taxon>
        <taxon>Hypocreales</taxon>
        <taxon>Cordycipitaceae</taxon>
        <taxon>Cordyceps</taxon>
    </lineage>
</organism>
<dbReference type="PANTHER" id="PTHR23502">
    <property type="entry name" value="MAJOR FACILITATOR SUPERFAMILY"/>
    <property type="match status" value="1"/>
</dbReference>
<feature type="transmembrane region" description="Helical" evidence="5">
    <location>
        <begin position="341"/>
        <end position="367"/>
    </location>
</feature>
<dbReference type="InterPro" id="IPR020846">
    <property type="entry name" value="MFS_dom"/>
</dbReference>
<dbReference type="InterPro" id="IPR036259">
    <property type="entry name" value="MFS_trans_sf"/>
</dbReference>
<evidence type="ECO:0000256" key="5">
    <source>
        <dbReference type="SAM" id="Phobius"/>
    </source>
</evidence>
<feature type="transmembrane region" description="Helical" evidence="5">
    <location>
        <begin position="258"/>
        <end position="280"/>
    </location>
</feature>
<evidence type="ECO:0000313" key="7">
    <source>
        <dbReference type="EMBL" id="TQV99624.1"/>
    </source>
</evidence>
<evidence type="ECO:0000259" key="6">
    <source>
        <dbReference type="PROSITE" id="PS50850"/>
    </source>
</evidence>
<dbReference type="OrthoDB" id="6770063at2759"/>
<proteinExistence type="predicted"/>
<feature type="transmembrane region" description="Helical" evidence="5">
    <location>
        <begin position="143"/>
        <end position="164"/>
    </location>
</feature>
<dbReference type="Pfam" id="PF07690">
    <property type="entry name" value="MFS_1"/>
    <property type="match status" value="1"/>
</dbReference>
<dbReference type="PROSITE" id="PS50850">
    <property type="entry name" value="MFS"/>
    <property type="match status" value="1"/>
</dbReference>
<dbReference type="Gene3D" id="1.20.1250.20">
    <property type="entry name" value="MFS general substrate transporter like domains"/>
    <property type="match status" value="1"/>
</dbReference>
<name>A0A545VD28_9HYPO</name>
<dbReference type="GO" id="GO:0022857">
    <property type="term" value="F:transmembrane transporter activity"/>
    <property type="evidence" value="ECO:0007669"/>
    <property type="project" value="InterPro"/>
</dbReference>
<comment type="subcellular location">
    <subcellularLocation>
        <location evidence="1">Membrane</location>
        <topology evidence="1">Multi-pass membrane protein</topology>
    </subcellularLocation>
</comment>
<gene>
    <name evidence="7" type="ORF">IF1G_01839</name>
</gene>
<feature type="transmembrane region" description="Helical" evidence="5">
    <location>
        <begin position="230"/>
        <end position="252"/>
    </location>
</feature>
<evidence type="ECO:0000256" key="4">
    <source>
        <dbReference type="ARBA" id="ARBA00023136"/>
    </source>
</evidence>
<sequence>MDSRSSANGLAATSDKTPATANASVRLIVARQYAKSLEEQHSNPDRVFYDGEDLQGLDPMLVALSTVDKENPRHWTKAKKWRVTVVLGAYAFFAPFASQGLAYNHNGELLNSVRLTSLLGTIFAPSLESVMEDLGETSPVRGALQIGIFLIAFALAPIFLAPLTERYGRRVVITCGNIIFIVFCLGGGFARSTGQLAVCRFFSGVGGSSSLSAYGGVLADLWGLKDRPRASAAVGGTLLLGPVLGPVCGGWISELVSWRWTCWVPAIAATVLEVIASFTYSESHVPTLLRQKRRRLMSKAPEASYYTVLEFVSDGTKNSKPVTKTLETIGRPLAYLFLDPAAALLAIYYAFVFGVLYLVIVTFQGVFGGLYGHSPGIVGIDFLSEGIGALIGMALSTWLLELVYKRQTARSQDSYKSETR</sequence>
<dbReference type="EMBL" id="SPUK01000002">
    <property type="protein sequence ID" value="TQV99624.1"/>
    <property type="molecule type" value="Genomic_DNA"/>
</dbReference>
<dbReference type="SUPFAM" id="SSF103473">
    <property type="entry name" value="MFS general substrate transporter"/>
    <property type="match status" value="1"/>
</dbReference>
<dbReference type="STRING" id="43265.A0A545VD28"/>
<keyword evidence="8" id="KW-1185">Reference proteome</keyword>
<keyword evidence="4 5" id="KW-0472">Membrane</keyword>
<comment type="caution">
    <text evidence="7">The sequence shown here is derived from an EMBL/GenBank/DDBJ whole genome shotgun (WGS) entry which is preliminary data.</text>
</comment>
<keyword evidence="2 5" id="KW-0812">Transmembrane</keyword>
<dbReference type="PANTHER" id="PTHR23502:SF60">
    <property type="entry name" value="MAJOR FACILITATOR SUPERFAMILY (MFS) PROFILE DOMAIN-CONTAINING PROTEIN-RELATED"/>
    <property type="match status" value="1"/>
</dbReference>
<evidence type="ECO:0000256" key="1">
    <source>
        <dbReference type="ARBA" id="ARBA00004141"/>
    </source>
</evidence>
<feature type="transmembrane region" description="Helical" evidence="5">
    <location>
        <begin position="83"/>
        <end position="103"/>
    </location>
</feature>
<reference evidence="7 8" key="1">
    <citation type="journal article" date="2019" name="Appl. Microbiol. Biotechnol.">
        <title>Genome sequence of Isaria javanica and comparative genome analysis insights into family S53 peptidase evolution in fungal entomopathogens.</title>
        <authorList>
            <person name="Lin R."/>
            <person name="Zhang X."/>
            <person name="Xin B."/>
            <person name="Zou M."/>
            <person name="Gao Y."/>
            <person name="Qin F."/>
            <person name="Hu Q."/>
            <person name="Xie B."/>
            <person name="Cheng X."/>
        </authorList>
    </citation>
    <scope>NUCLEOTIDE SEQUENCE [LARGE SCALE GENOMIC DNA]</scope>
    <source>
        <strain evidence="7 8">IJ1G</strain>
    </source>
</reference>
<evidence type="ECO:0000256" key="3">
    <source>
        <dbReference type="ARBA" id="ARBA00022989"/>
    </source>
</evidence>
<dbReference type="Proteomes" id="UP000315783">
    <property type="component" value="Unassembled WGS sequence"/>
</dbReference>
<evidence type="ECO:0000256" key="2">
    <source>
        <dbReference type="ARBA" id="ARBA00022692"/>
    </source>
</evidence>
<feature type="transmembrane region" description="Helical" evidence="5">
    <location>
        <begin position="387"/>
        <end position="404"/>
    </location>
</feature>
<accession>A0A545VD28</accession>
<dbReference type="AlphaFoldDB" id="A0A545VD28"/>
<feature type="transmembrane region" description="Helical" evidence="5">
    <location>
        <begin position="171"/>
        <end position="189"/>
    </location>
</feature>
<keyword evidence="3 5" id="KW-1133">Transmembrane helix</keyword>
<evidence type="ECO:0000313" key="8">
    <source>
        <dbReference type="Proteomes" id="UP000315783"/>
    </source>
</evidence>
<dbReference type="InterPro" id="IPR011701">
    <property type="entry name" value="MFS"/>
</dbReference>
<protein>
    <submittedName>
        <fullName evidence="7">MFS polyamine transporter</fullName>
    </submittedName>
</protein>